<dbReference type="OrthoDB" id="358887at2157"/>
<dbReference type="GO" id="GO:0016829">
    <property type="term" value="F:lyase activity"/>
    <property type="evidence" value="ECO:0007669"/>
    <property type="project" value="UniProtKB-KW"/>
</dbReference>
<accession>A0A1H7JYL3</accession>
<dbReference type="Proteomes" id="UP000199506">
    <property type="component" value="Unassembled WGS sequence"/>
</dbReference>
<dbReference type="InterPro" id="IPR037523">
    <property type="entry name" value="VOC_core"/>
</dbReference>
<evidence type="ECO:0000259" key="1">
    <source>
        <dbReference type="PROSITE" id="PS51819"/>
    </source>
</evidence>
<dbReference type="STRING" id="190974.SAMN05216439_1471"/>
<dbReference type="AlphaFoldDB" id="A0A1H7JYL3"/>
<dbReference type="PROSITE" id="PS51819">
    <property type="entry name" value="VOC"/>
    <property type="match status" value="1"/>
</dbReference>
<dbReference type="RefSeq" id="WP_069574946.1">
    <property type="nucleotide sequence ID" value="NZ_FOAK01000005.1"/>
</dbReference>
<organism evidence="2 3">
    <name type="scientific">Methanobrevibacter gottschalkii</name>
    <dbReference type="NCBI Taxonomy" id="190974"/>
    <lineage>
        <taxon>Archaea</taxon>
        <taxon>Methanobacteriati</taxon>
        <taxon>Methanobacteriota</taxon>
        <taxon>Methanomada group</taxon>
        <taxon>Methanobacteria</taxon>
        <taxon>Methanobacteriales</taxon>
        <taxon>Methanobacteriaceae</taxon>
        <taxon>Methanobrevibacter</taxon>
    </lineage>
</organism>
<dbReference type="Gene3D" id="3.10.180.10">
    <property type="entry name" value="2,3-Dihydroxybiphenyl 1,2-Dioxygenase, domain 1"/>
    <property type="match status" value="1"/>
</dbReference>
<protein>
    <submittedName>
        <fullName evidence="2">Lactoylglutathione lyase</fullName>
    </submittedName>
</protein>
<evidence type="ECO:0000313" key="2">
    <source>
        <dbReference type="EMBL" id="SEK78847.1"/>
    </source>
</evidence>
<dbReference type="EMBL" id="FOAK01000005">
    <property type="protein sequence ID" value="SEK78847.1"/>
    <property type="molecule type" value="Genomic_DNA"/>
</dbReference>
<keyword evidence="2" id="KW-0456">Lyase</keyword>
<evidence type="ECO:0000313" key="3">
    <source>
        <dbReference type="Proteomes" id="UP000199506"/>
    </source>
</evidence>
<dbReference type="Pfam" id="PF00903">
    <property type="entry name" value="Glyoxalase"/>
    <property type="match status" value="1"/>
</dbReference>
<dbReference type="InterPro" id="IPR052164">
    <property type="entry name" value="Anthracycline_SecMetBiosynth"/>
</dbReference>
<dbReference type="InterPro" id="IPR004360">
    <property type="entry name" value="Glyas_Fos-R_dOase_dom"/>
</dbReference>
<dbReference type="SUPFAM" id="SSF54593">
    <property type="entry name" value="Glyoxalase/Bleomycin resistance protein/Dihydroxybiphenyl dioxygenase"/>
    <property type="match status" value="1"/>
</dbReference>
<proteinExistence type="predicted"/>
<dbReference type="PANTHER" id="PTHR33993">
    <property type="entry name" value="GLYOXALASE-RELATED"/>
    <property type="match status" value="1"/>
</dbReference>
<reference evidence="2 3" key="1">
    <citation type="submission" date="2016-10" db="EMBL/GenBank/DDBJ databases">
        <authorList>
            <person name="de Groot N.N."/>
        </authorList>
    </citation>
    <scope>NUCLEOTIDE SEQUENCE [LARGE SCALE GENOMIC DNA]</scope>
    <source>
        <strain evidence="2 3">DSM 11978</strain>
    </source>
</reference>
<sequence>MKIRYATMIVNDMEESVKFYTETLDFTVDEVFDVPEGKITLLDGEGFAGIELIESSNFGSGLYSIGMDVEDIHKEIENLEAKGANIAMKPIKIQVGYMAKVIDPNGINIVLVQHNR</sequence>
<dbReference type="PANTHER" id="PTHR33993:SF14">
    <property type="entry name" value="GB|AAF24581.1"/>
    <property type="match status" value="1"/>
</dbReference>
<gene>
    <name evidence="2" type="ORF">SAMN05216439_1471</name>
</gene>
<name>A0A1H7JYL3_9EURY</name>
<feature type="domain" description="VOC" evidence="1">
    <location>
        <begin position="2"/>
        <end position="114"/>
    </location>
</feature>
<dbReference type="InterPro" id="IPR029068">
    <property type="entry name" value="Glyas_Bleomycin-R_OHBP_Dase"/>
</dbReference>